<evidence type="ECO:0000256" key="2">
    <source>
        <dbReference type="ARBA" id="ARBA00006971"/>
    </source>
</evidence>
<comment type="subunit">
    <text evidence="6">HflC and HflK may interact to form a multimeric complex.</text>
</comment>
<evidence type="ECO:0000256" key="5">
    <source>
        <dbReference type="ARBA" id="ARBA00023136"/>
    </source>
</evidence>
<evidence type="ECO:0000256" key="7">
    <source>
        <dbReference type="SAM" id="MobiDB-lite"/>
    </source>
</evidence>
<dbReference type="NCBIfam" id="TIGR01933">
    <property type="entry name" value="hflK"/>
    <property type="match status" value="1"/>
</dbReference>
<keyword evidence="3" id="KW-0812">Transmembrane</keyword>
<gene>
    <name evidence="9" type="ORF">FHS83_000779</name>
</gene>
<evidence type="ECO:0000313" key="10">
    <source>
        <dbReference type="Proteomes" id="UP000570514"/>
    </source>
</evidence>
<keyword evidence="10" id="KW-1185">Reference proteome</keyword>
<evidence type="ECO:0000256" key="1">
    <source>
        <dbReference type="ARBA" id="ARBA00004167"/>
    </source>
</evidence>
<keyword evidence="9" id="KW-0378">Hydrolase</keyword>
<comment type="caution">
    <text evidence="9">The sequence shown here is derived from an EMBL/GenBank/DDBJ whole genome shotgun (WGS) entry which is preliminary data.</text>
</comment>
<evidence type="ECO:0000256" key="3">
    <source>
        <dbReference type="ARBA" id="ARBA00022692"/>
    </source>
</evidence>
<dbReference type="GO" id="GO:0016020">
    <property type="term" value="C:membrane"/>
    <property type="evidence" value="ECO:0007669"/>
    <property type="project" value="UniProtKB-SubCell"/>
</dbReference>
<accession>A0A846MWC4</accession>
<dbReference type="InterPro" id="IPR036013">
    <property type="entry name" value="Band_7/SPFH_dom_sf"/>
</dbReference>
<feature type="domain" description="Band 7" evidence="8">
    <location>
        <begin position="97"/>
        <end position="276"/>
    </location>
</feature>
<dbReference type="Pfam" id="PF01145">
    <property type="entry name" value="Band_7"/>
    <property type="match status" value="1"/>
</dbReference>
<comment type="subcellular location">
    <subcellularLocation>
        <location evidence="1">Membrane</location>
        <topology evidence="1">Single-pass membrane protein</topology>
    </subcellularLocation>
</comment>
<dbReference type="GO" id="GO:0006508">
    <property type="term" value="P:proteolysis"/>
    <property type="evidence" value="ECO:0007669"/>
    <property type="project" value="UniProtKB-KW"/>
</dbReference>
<evidence type="ECO:0000256" key="6">
    <source>
        <dbReference type="RuleBase" id="RU364113"/>
    </source>
</evidence>
<dbReference type="Proteomes" id="UP000570514">
    <property type="component" value="Unassembled WGS sequence"/>
</dbReference>
<evidence type="ECO:0000256" key="4">
    <source>
        <dbReference type="ARBA" id="ARBA00022989"/>
    </source>
</evidence>
<feature type="region of interest" description="Disordered" evidence="7">
    <location>
        <begin position="1"/>
        <end position="57"/>
    </location>
</feature>
<feature type="region of interest" description="Disordered" evidence="7">
    <location>
        <begin position="379"/>
        <end position="401"/>
    </location>
</feature>
<dbReference type="RefSeq" id="WP_167081117.1">
    <property type="nucleotide sequence ID" value="NZ_BAAADC010000001.1"/>
</dbReference>
<feature type="compositionally biased region" description="Basic and acidic residues" evidence="7">
    <location>
        <begin position="386"/>
        <end position="401"/>
    </location>
</feature>
<dbReference type="InterPro" id="IPR050710">
    <property type="entry name" value="Band7/mec-2_domain"/>
</dbReference>
<evidence type="ECO:0000259" key="8">
    <source>
        <dbReference type="SMART" id="SM00244"/>
    </source>
</evidence>
<dbReference type="SMART" id="SM00244">
    <property type="entry name" value="PHB"/>
    <property type="match status" value="1"/>
</dbReference>
<reference evidence="9 10" key="1">
    <citation type="submission" date="2020-03" db="EMBL/GenBank/DDBJ databases">
        <title>Genomic Encyclopedia of Type Strains, Phase IV (KMG-IV): sequencing the most valuable type-strain genomes for metagenomic binning, comparative biology and taxonomic classification.</title>
        <authorList>
            <person name="Goeker M."/>
        </authorList>
    </citation>
    <scope>NUCLEOTIDE SEQUENCE [LARGE SCALE GENOMIC DNA]</scope>
    <source>
        <strain evidence="9 10">DSM 19867</strain>
    </source>
</reference>
<dbReference type="Gene3D" id="3.30.479.30">
    <property type="entry name" value="Band 7 domain"/>
    <property type="match status" value="1"/>
</dbReference>
<dbReference type="PANTHER" id="PTHR43327:SF2">
    <property type="entry name" value="MODULATOR OF FTSH PROTEASE HFLK"/>
    <property type="match status" value="1"/>
</dbReference>
<keyword evidence="4" id="KW-1133">Transmembrane helix</keyword>
<sequence length="401" mass="44303">MPWTNQTGGQENGPNDGSKPAGEANPGGSQVKGPWGQPTKPAKRPPQDEPSGLRPPDFETLLSKWWEELRRHVPPGALGRNGLSAMAALAVGLWLVSGVYTVNPQEQGVVLRFGAFIKHTGPGTHYHLPWPIETAYTPNVKKINQVDVGFKQISDKQSEDITDESYMLTGDENIVDMQFTVNWRIKDANAWLFNVDLGAKNGDTVKAVAESAMREAVGQDRIDLIMTSHREEIQLRVQRLMQQMLDSYNAGVEIVGVKMQKAETPTQVRAAYLDVQKALADQDRKRSEAEAYRNSVIPEAKGAAAHIIQEAEGYKAQVVALATGEAQRFNAVYQEYKKAPEVTRRRIYIETMSQVMGSMNKVIVDDAAKGVMPYLQLPPMPSKMAPKQDEAPKAAEKADIQ</sequence>
<proteinExistence type="inferred from homology"/>
<dbReference type="PANTHER" id="PTHR43327">
    <property type="entry name" value="STOMATIN-LIKE PROTEIN 2, MITOCHONDRIAL"/>
    <property type="match status" value="1"/>
</dbReference>
<dbReference type="EMBL" id="JAASRM010000001">
    <property type="protein sequence ID" value="NIK87461.1"/>
    <property type="molecule type" value="Genomic_DNA"/>
</dbReference>
<name>A0A846MWC4_9PROT</name>
<dbReference type="CDD" id="cd03404">
    <property type="entry name" value="SPFH_HflK"/>
    <property type="match status" value="1"/>
</dbReference>
<dbReference type="InterPro" id="IPR001107">
    <property type="entry name" value="Band_7"/>
</dbReference>
<comment type="similarity">
    <text evidence="2 6">Belongs to the band 7/mec-2 family. HflK subfamily.</text>
</comment>
<feature type="compositionally biased region" description="Polar residues" evidence="7">
    <location>
        <begin position="1"/>
        <end position="15"/>
    </location>
</feature>
<keyword evidence="9" id="KW-0645">Protease</keyword>
<keyword evidence="5" id="KW-0472">Membrane</keyword>
<dbReference type="AlphaFoldDB" id="A0A846MWC4"/>
<protein>
    <recommendedName>
        <fullName evidence="6">Protein HflK</fullName>
    </recommendedName>
</protein>
<dbReference type="SUPFAM" id="SSF117892">
    <property type="entry name" value="Band 7/SPFH domain"/>
    <property type="match status" value="1"/>
</dbReference>
<dbReference type="GO" id="GO:0008233">
    <property type="term" value="F:peptidase activity"/>
    <property type="evidence" value="ECO:0007669"/>
    <property type="project" value="UniProtKB-KW"/>
</dbReference>
<evidence type="ECO:0000313" key="9">
    <source>
        <dbReference type="EMBL" id="NIK87461.1"/>
    </source>
</evidence>
<comment type="function">
    <text evidence="6">HflC and HflK could encode or regulate a protease.</text>
</comment>
<dbReference type="InterPro" id="IPR010201">
    <property type="entry name" value="HflK"/>
</dbReference>
<organism evidence="9 10">
    <name type="scientific">Rhizomicrobium palustre</name>
    <dbReference type="NCBI Taxonomy" id="189966"/>
    <lineage>
        <taxon>Bacteria</taxon>
        <taxon>Pseudomonadati</taxon>
        <taxon>Pseudomonadota</taxon>
        <taxon>Alphaproteobacteria</taxon>
        <taxon>Micropepsales</taxon>
        <taxon>Micropepsaceae</taxon>
        <taxon>Rhizomicrobium</taxon>
    </lineage>
</organism>